<evidence type="ECO:0000313" key="5">
    <source>
        <dbReference type="EMBL" id="CAK8676547.1"/>
    </source>
</evidence>
<feature type="compositionally biased region" description="Low complexity" evidence="2">
    <location>
        <begin position="1859"/>
        <end position="1876"/>
    </location>
</feature>
<feature type="region of interest" description="Disordered" evidence="2">
    <location>
        <begin position="1829"/>
        <end position="1878"/>
    </location>
</feature>
<evidence type="ECO:0000259" key="4">
    <source>
        <dbReference type="PROSITE" id="PS51498"/>
    </source>
</evidence>
<dbReference type="InterPro" id="IPR005112">
    <property type="entry name" value="dDENN_dom"/>
</dbReference>
<feature type="compositionally biased region" description="Basic and acidic residues" evidence="2">
    <location>
        <begin position="1318"/>
        <end position="1338"/>
    </location>
</feature>
<dbReference type="Proteomes" id="UP001642483">
    <property type="component" value="Unassembled WGS sequence"/>
</dbReference>
<name>A0ABP0FDY6_CLALP</name>
<keyword evidence="1" id="KW-0344">Guanine-nucleotide releasing factor</keyword>
<sequence>MSSEDYPKVAEYFVVAGLTESSQPLEEDLAFPNANHKLSDQKKDPITDICVINKTLEENCPQGFTCIEQTPSGFFADLNHGSLTAPNILLCYRRGKDKPPLIDLGVYYEGLETVRSGISILETTPAGRSANVNNKSGMGSHPIYLTYRRAKDSAPQNSLVVTDICIILTNKGERTPYAFCQIEKNLNKGLIGSSVHLCYKKSMRQVDSISFKAGFIGRYPSDDSGSFSLPATVPLFCLPMGATVECWSSKTKHPLPTFSSFVLTTETSEKVFGAVVSFYESYPEDKLSEQEKFKLGVLRGDGQRSRATKTIHTNKAICLLSRWPMFNVFRDFLMYLYRMTVSPIAHPVPVERHIAHFIHNIPFPTSARPRVQYQMSPMHLTILTRPQITPIPLSGASFLALLDDLGPENTIALIVLALTEHKIVIHSLRPAEITCVAEALITLLFPFKWQCTYVPLCPLEMAYVLEAPTPFIVGVDSRYFDLYEPPSDVACVNLDTNSITLLEEKKHISWKLLPRKPAKLLRSTLQRYFKEVKECPREESVGFASSSILDPELTRTERHRQLELAIQEAVLKLMASLMKGYRQYLLPITEAPGAGTTDPGSLFNIQEFLRSRDRASQRFFSAHIGTQLFSSFIEERSLTSIGGGEVAAGRLSSLVFFDECIDRIGPEHAVESVKLIEADDSLKSEHTVMIMPPDETGLPPGVGYQYTTFPELQDELFVLDEPESDQDQRNGSLVRKRRKSDTFTFGRRTKQEVRTLNKISKLHSGDSRLWARLLLSHTYGAWFACLPAFVVECRHKDAALRTAHDALRSLKDKNCTPLPDETYYRMLFHLCAVYNKPALAVRLFQFVRKTGTQLSAITYGLYNKAVLEGTWPASNRDGYMLWLKLRNVFLAVNKFRYGIRRQSTVLTGSDVSSDFETASNTSVESQPQVAEKQSEKTQSLPSSPKVEDKTSAKKQRPLLSNADDDRKSTGGQSDHGYSSMPKDQVRRGSAHTNIKSHPNKKTTAKNASDLENDLLLTETDALIKSSDDNGTVSGKQFEHNTSSRSIQPPRTLNILASNGIDVAAVTDPGLKSDETLVNGETGDHFLLMPDSQINKDDISPHRPRSSPVSPGLHRKLGHARSIVKSTSSDGGSFSDGEDLSPPECPFINHDGDDNGVECSQPSYTCLSLPACGVTNNGVFQAVLVNGDSDVHTVNGTGSSLLLAPAILSNHKLKSIAAGKLHGFSVIKSSEHVLNDEVNLTEELVGLGDSTTNVKCDVSSVNLKQTTLPPVIEVTDNHTIKSAEKPAQNTCESKTVDITGLTSPMLSPAANDDVFHGREDHAQSSKDTPKSQSHEEKVVSADTRTPKMFSSASENLLGSSCISNSSGSPATPEMTSLFGGDSKFLLSLSDSDQKRYQELCSHRPSSSDPDNKDRSRSTRHGSLMLSSSHLRGRSSTALGSSTGVISPLIGQNCFSGGSQPNTPTARPNFDRLTAEDLGSPAVSNILGARSGSGSILMHKRNSPSRLLGTSGSPSHRKSSRKMAGSNTLAIVDGVAMLTSTPLKPVVEPQHNPLVNANEKGRDSTPQANKQTEDLILKPTASLKSKDSQKKKQPISRQDISNLAEDPLSPLSDKPAHPLATVDANHKTNGEKSNSLSRHLVDEIEDYLQKDALVRCSSDATLTVHQQERIAKSNENLSETSSEQKLHRKNSLPSHSPTTQRKNASPPTLQRSTTFHNDHSESAKSWFGSGSRLNSLLKATTYGMATKAKKVATNFAKDLNETMQASLSYYTPEKVKGSLSDLSFRSSQDDLSKGLSDALSSKKHLLDADHYSSQSSLRSCESIHSAMDINQAQADKVSRRVGGKKSRKKLDRPLSMPHFDSSSSSRAPAPPLASSSLSVPGGATAPDLNITASMTSLNSKATYDVEVTISSCSKCHKCDSLVYDEEIMAGWIPDESNLNTHCPFCNSLFVPFLNIEIKDYRLSHQRSSLHLFKASSPQKSETTKDNLLSPVVETYAGTHNLPLTPDLSQPVQEDTKENNKSSSEIDNVGLSDSADAILTPPPTPNANPTSDNSSPTTQKELPAHHSIDPLRQNSETSDLPSSPQKTGETTDNISESLSVDASEVQSLDGQSIPMAPIELEPVTVPYLSSLVLRKELESLLENEGTTVLNEPGFVDHHPIIYWNLVWYFRRLNLHSNLYNLLLQSQLVLSGSNKSLSISSQSQNMKSTIIINLMWDNLKLHDSAEKPPLYCVWHQIIVQGMSDANRSYSNSFLENIKESIMQDDVRGPLVAVLNELRAQQGLRRSAYREILYLVIIALGKASIDVDAFDREYERAYKALTKEELLLTEKCDRPPSNHAMDCRGIFGDLDLYK</sequence>
<dbReference type="PANTHER" id="PTHR12296">
    <property type="entry name" value="DENN DOMAIN-CONTAINING PROTEIN 4"/>
    <property type="match status" value="1"/>
</dbReference>
<feature type="region of interest" description="Disordered" evidence="2">
    <location>
        <begin position="1492"/>
        <end position="1524"/>
    </location>
</feature>
<dbReference type="InterPro" id="IPR043153">
    <property type="entry name" value="DENN_C"/>
</dbReference>
<proteinExistence type="predicted"/>
<feature type="compositionally biased region" description="Basic residues" evidence="2">
    <location>
        <begin position="1837"/>
        <end position="1848"/>
    </location>
</feature>
<dbReference type="PROSITE" id="PS51498">
    <property type="entry name" value="MABP"/>
    <property type="match status" value="1"/>
</dbReference>
<feature type="compositionally biased region" description="Polar residues" evidence="2">
    <location>
        <begin position="1689"/>
        <end position="1713"/>
    </location>
</feature>
<accession>A0ABP0FDY6</accession>
<feature type="compositionally biased region" description="Low complexity" evidence="2">
    <location>
        <begin position="2044"/>
        <end position="2055"/>
    </location>
</feature>
<feature type="compositionally biased region" description="Polar residues" evidence="2">
    <location>
        <begin position="1423"/>
        <end position="1437"/>
    </location>
</feature>
<reference evidence="5 6" key="1">
    <citation type="submission" date="2024-02" db="EMBL/GenBank/DDBJ databases">
        <authorList>
            <person name="Daric V."/>
            <person name="Darras S."/>
        </authorList>
    </citation>
    <scope>NUCLEOTIDE SEQUENCE [LARGE SCALE GENOMIC DNA]</scope>
</reference>
<dbReference type="EMBL" id="CAWYQH010000035">
    <property type="protein sequence ID" value="CAK8676547.1"/>
    <property type="molecule type" value="Genomic_DNA"/>
</dbReference>
<dbReference type="InterPro" id="IPR051696">
    <property type="entry name" value="DENN_Domain_GEFs"/>
</dbReference>
<feature type="region of interest" description="Disordered" evidence="2">
    <location>
        <begin position="1025"/>
        <end position="1046"/>
    </location>
</feature>
<dbReference type="PROSITE" id="PS50211">
    <property type="entry name" value="DENN"/>
    <property type="match status" value="1"/>
</dbReference>
<dbReference type="PANTHER" id="PTHR12296:SF30">
    <property type="entry name" value="DENN DOMAIN-CONTAINING PROTEIN CRAG"/>
    <property type="match status" value="1"/>
</dbReference>
<feature type="region of interest" description="Disordered" evidence="2">
    <location>
        <begin position="1996"/>
        <end position="2089"/>
    </location>
</feature>
<gene>
    <name evidence="5" type="ORF">CVLEPA_LOCUS6006</name>
</gene>
<dbReference type="InterPro" id="IPR005113">
    <property type="entry name" value="uDENN_dom"/>
</dbReference>
<dbReference type="SMART" id="SM00801">
    <property type="entry name" value="dDENN"/>
    <property type="match status" value="1"/>
</dbReference>
<feature type="domain" description="UDENN" evidence="3">
    <location>
        <begin position="195"/>
        <end position="643"/>
    </location>
</feature>
<dbReference type="InterPro" id="IPR001194">
    <property type="entry name" value="cDENN_dom"/>
</dbReference>
<dbReference type="SMART" id="SM00800">
    <property type="entry name" value="uDENN"/>
    <property type="match status" value="1"/>
</dbReference>
<feature type="compositionally biased region" description="Polar residues" evidence="2">
    <location>
        <begin position="1671"/>
        <end position="1681"/>
    </location>
</feature>
<feature type="region of interest" description="Disordered" evidence="2">
    <location>
        <begin position="1543"/>
        <end position="1635"/>
    </location>
</feature>
<feature type="domain" description="MABP" evidence="4">
    <location>
        <begin position="43"/>
        <end position="203"/>
    </location>
</feature>
<feature type="region of interest" description="Disordered" evidence="2">
    <location>
        <begin position="911"/>
        <end position="1008"/>
    </location>
</feature>
<dbReference type="Pfam" id="PF03455">
    <property type="entry name" value="dDENN"/>
    <property type="match status" value="1"/>
</dbReference>
<evidence type="ECO:0000259" key="3">
    <source>
        <dbReference type="PROSITE" id="PS50211"/>
    </source>
</evidence>
<dbReference type="Pfam" id="PF02141">
    <property type="entry name" value="DENN"/>
    <property type="match status" value="1"/>
</dbReference>
<comment type="caution">
    <text evidence="5">The sequence shown here is derived from an EMBL/GenBank/DDBJ whole genome shotgun (WGS) entry which is preliminary data.</text>
</comment>
<evidence type="ECO:0000313" key="6">
    <source>
        <dbReference type="Proteomes" id="UP001642483"/>
    </source>
</evidence>
<feature type="compositionally biased region" description="Polar residues" evidence="2">
    <location>
        <begin position="1028"/>
        <end position="1046"/>
    </location>
</feature>
<evidence type="ECO:0000256" key="2">
    <source>
        <dbReference type="SAM" id="MobiDB-lite"/>
    </source>
</evidence>
<dbReference type="Gene3D" id="3.40.50.11500">
    <property type="match status" value="1"/>
</dbReference>
<evidence type="ECO:0008006" key="7">
    <source>
        <dbReference type="Google" id="ProtNLM"/>
    </source>
</evidence>
<feature type="compositionally biased region" description="Polar residues" evidence="2">
    <location>
        <begin position="2069"/>
        <end position="2089"/>
    </location>
</feature>
<dbReference type="Gene3D" id="2.100.10.50">
    <property type="match status" value="1"/>
</dbReference>
<protein>
    <recommendedName>
        <fullName evidence="7">C-myc promoter-binding protein</fullName>
    </recommendedName>
</protein>
<feature type="compositionally biased region" description="Polar residues" evidence="2">
    <location>
        <begin position="911"/>
        <end position="928"/>
    </location>
</feature>
<feature type="region of interest" description="Disordered" evidence="2">
    <location>
        <begin position="1394"/>
        <end position="1437"/>
    </location>
</feature>
<dbReference type="SMART" id="SM00799">
    <property type="entry name" value="DENN"/>
    <property type="match status" value="1"/>
</dbReference>
<dbReference type="InterPro" id="IPR037516">
    <property type="entry name" value="Tripartite_DENN"/>
</dbReference>
<keyword evidence="6" id="KW-1185">Reference proteome</keyword>
<feature type="region of interest" description="Disordered" evidence="2">
    <location>
        <begin position="1318"/>
        <end position="1345"/>
    </location>
</feature>
<organism evidence="5 6">
    <name type="scientific">Clavelina lepadiformis</name>
    <name type="common">Light-bulb sea squirt</name>
    <name type="synonym">Ascidia lepadiformis</name>
    <dbReference type="NCBI Taxonomy" id="159417"/>
    <lineage>
        <taxon>Eukaryota</taxon>
        <taxon>Metazoa</taxon>
        <taxon>Chordata</taxon>
        <taxon>Tunicata</taxon>
        <taxon>Ascidiacea</taxon>
        <taxon>Aplousobranchia</taxon>
        <taxon>Clavelinidae</taxon>
        <taxon>Clavelina</taxon>
    </lineage>
</organism>
<dbReference type="InterPro" id="IPR023341">
    <property type="entry name" value="MABP"/>
</dbReference>
<feature type="region of interest" description="Disordered" evidence="2">
    <location>
        <begin position="1669"/>
        <end position="1724"/>
    </location>
</feature>
<feature type="region of interest" description="Disordered" evidence="2">
    <location>
        <begin position="1095"/>
        <end position="1148"/>
    </location>
</feature>
<feature type="compositionally biased region" description="Low complexity" evidence="2">
    <location>
        <begin position="1125"/>
        <end position="1134"/>
    </location>
</feature>
<evidence type="ECO:0000256" key="1">
    <source>
        <dbReference type="ARBA" id="ARBA00022658"/>
    </source>
</evidence>
<dbReference type="Pfam" id="PF03456">
    <property type="entry name" value="uDENN"/>
    <property type="match status" value="1"/>
</dbReference>
<feature type="compositionally biased region" description="Polar residues" evidence="2">
    <location>
        <begin position="1502"/>
        <end position="1512"/>
    </location>
</feature>